<evidence type="ECO:0000256" key="5">
    <source>
        <dbReference type="ARBA" id="ARBA00023242"/>
    </source>
</evidence>
<evidence type="ECO:0000256" key="1">
    <source>
        <dbReference type="ARBA" id="ARBA00004604"/>
    </source>
</evidence>
<evidence type="ECO:0000256" key="2">
    <source>
        <dbReference type="ARBA" id="ARBA00009430"/>
    </source>
</evidence>
<feature type="region of interest" description="Disordered" evidence="6">
    <location>
        <begin position="175"/>
        <end position="196"/>
    </location>
</feature>
<evidence type="ECO:0000256" key="6">
    <source>
        <dbReference type="SAM" id="MobiDB-lite"/>
    </source>
</evidence>
<feature type="non-terminal residue" evidence="7">
    <location>
        <position position="1"/>
    </location>
</feature>
<dbReference type="GO" id="GO:0000428">
    <property type="term" value="C:DNA-directed RNA polymerase complex"/>
    <property type="evidence" value="ECO:0007669"/>
    <property type="project" value="UniProtKB-KW"/>
</dbReference>
<accession>A0A147BS41</accession>
<dbReference type="PANTHER" id="PTHR14440">
    <property type="entry name" value="DNA-DIRECTED RNA POLYMERASE I SUBUNIT RPA49"/>
    <property type="match status" value="1"/>
</dbReference>
<dbReference type="AlphaFoldDB" id="A0A147BS41"/>
<comment type="subcellular location">
    <subcellularLocation>
        <location evidence="1">Nucleus</location>
        <location evidence="1">Nucleolus</location>
    </subcellularLocation>
</comment>
<feature type="compositionally biased region" description="Polar residues" evidence="6">
    <location>
        <begin position="175"/>
        <end position="188"/>
    </location>
</feature>
<dbReference type="GO" id="GO:0006351">
    <property type="term" value="P:DNA-templated transcription"/>
    <property type="evidence" value="ECO:0007669"/>
    <property type="project" value="InterPro"/>
</dbReference>
<reference evidence="7" key="1">
    <citation type="journal article" date="2018" name="PLoS Negl. Trop. Dis.">
        <title>Sialome diversity of ticks revealed by RNAseq of single tick salivary glands.</title>
        <authorList>
            <person name="Perner J."/>
            <person name="Kropackova S."/>
            <person name="Kopacek P."/>
            <person name="Ribeiro J.M."/>
        </authorList>
    </citation>
    <scope>NUCLEOTIDE SEQUENCE</scope>
    <source>
        <strain evidence="7">Siblings of single egg batch collected in Ceske Budejovice</strain>
        <tissue evidence="7">Salivary glands</tissue>
    </source>
</reference>
<keyword evidence="4" id="KW-0804">Transcription</keyword>
<dbReference type="GO" id="GO:0003677">
    <property type="term" value="F:DNA binding"/>
    <property type="evidence" value="ECO:0007669"/>
    <property type="project" value="InterPro"/>
</dbReference>
<dbReference type="GO" id="GO:0005730">
    <property type="term" value="C:nucleolus"/>
    <property type="evidence" value="ECO:0007669"/>
    <property type="project" value="UniProtKB-SubCell"/>
</dbReference>
<organism evidence="7">
    <name type="scientific">Ixodes ricinus</name>
    <name type="common">Common tick</name>
    <name type="synonym">Acarus ricinus</name>
    <dbReference type="NCBI Taxonomy" id="34613"/>
    <lineage>
        <taxon>Eukaryota</taxon>
        <taxon>Metazoa</taxon>
        <taxon>Ecdysozoa</taxon>
        <taxon>Arthropoda</taxon>
        <taxon>Chelicerata</taxon>
        <taxon>Arachnida</taxon>
        <taxon>Acari</taxon>
        <taxon>Parasitiformes</taxon>
        <taxon>Ixodida</taxon>
        <taxon>Ixodoidea</taxon>
        <taxon>Ixodidae</taxon>
        <taxon>Ixodinae</taxon>
        <taxon>Ixodes</taxon>
    </lineage>
</organism>
<evidence type="ECO:0000256" key="4">
    <source>
        <dbReference type="ARBA" id="ARBA00023163"/>
    </source>
</evidence>
<evidence type="ECO:0000313" key="7">
    <source>
        <dbReference type="EMBL" id="JAR93547.1"/>
    </source>
</evidence>
<keyword evidence="5" id="KW-0539">Nucleus</keyword>
<sequence>AKKKWRLKVRQASTDVPVVRFSHGSLKSGHRLRTDVYEHKETIAGRLRTRRILVSESDGVQYVGENFGEHSVRANALCKHFIGVEDVASGKVRLYPANLITMRPYFAPASTKTSTADTTTSTYREKADALATAFGSKRKRQAVESRQRLNVDESTLHSTASSTLAEIKVAASEQLAKTSSHTPTTTADSILESIPPQNKDATIPQEVYRLEDIIPPAQNGYLDELAEPFLTAGADDIAKWRSEAEYPDYVLQRLGRLSRDPLNRVLEARMLIYYHMLIQVSRLKYTDLKRKDPLPNIDAPLKHILLDTFTLTSKNEKGMTSRTFPQRMKDKVLAYILVLVLILEDYKYDFGLVQPDTKAANMRMTTLSYALGCHVGSHKLPGSHVTTKFLELKLPLVDPSQQHKNKRART</sequence>
<dbReference type="InterPro" id="IPR009668">
    <property type="entry name" value="RNA_pol-assoc_fac_A49-like"/>
</dbReference>
<name>A0A147BS41_IXORI</name>
<comment type="similarity">
    <text evidence="2">Belongs to the eukaryotic RPA49/POLR1E RNA polymerase subunit family.</text>
</comment>
<evidence type="ECO:0000256" key="3">
    <source>
        <dbReference type="ARBA" id="ARBA00022478"/>
    </source>
</evidence>
<proteinExistence type="inferred from homology"/>
<dbReference type="Pfam" id="PF06870">
    <property type="entry name" value="RNA_pol_I_A49"/>
    <property type="match status" value="1"/>
</dbReference>
<protein>
    <submittedName>
        <fullName evidence="7">Putative dna-directed rna polymerase i subunit rpa49</fullName>
    </submittedName>
</protein>
<keyword evidence="3 7" id="KW-0240">DNA-directed RNA polymerase</keyword>
<dbReference type="EMBL" id="GEGO01001857">
    <property type="protein sequence ID" value="JAR93547.1"/>
    <property type="molecule type" value="Transcribed_RNA"/>
</dbReference>